<dbReference type="InterPro" id="IPR050188">
    <property type="entry name" value="RluA_PseudoU_synthase"/>
</dbReference>
<organism evidence="5 6">
    <name type="scientific">Bacillus lumedeiriae</name>
    <dbReference type="NCBI Taxonomy" id="3058829"/>
    <lineage>
        <taxon>Bacteria</taxon>
        <taxon>Bacillati</taxon>
        <taxon>Bacillota</taxon>
        <taxon>Bacilli</taxon>
        <taxon>Bacillales</taxon>
        <taxon>Bacillaceae</taxon>
        <taxon>Bacillus</taxon>
    </lineage>
</organism>
<dbReference type="InterPro" id="IPR020103">
    <property type="entry name" value="PsdUridine_synth_cat_dom_sf"/>
</dbReference>
<evidence type="ECO:0000256" key="1">
    <source>
        <dbReference type="ARBA" id="ARBA00000073"/>
    </source>
</evidence>
<dbReference type="CDD" id="cd02869">
    <property type="entry name" value="PseudoU_synth_RluA_like"/>
    <property type="match status" value="1"/>
</dbReference>
<dbReference type="Pfam" id="PF00849">
    <property type="entry name" value="PseudoU_synth_2"/>
    <property type="match status" value="1"/>
</dbReference>
<sequence length="300" mass="33721">MYNTTRKGCIYELAVPSEWTGDTIHSVFKDRWQLPKKMIHEWRMAKSAKLNGKEANWKVPLKAGDMLQIPLFHSHGKAPVPSFIDIDVLYEDDHLLIANKVPGIKTHPNDDTETQTLLNAAAYHVQSSGEQGFIRHVHRLDEHTSGAVLFAKHDAAYAVLSRLLEERRIKRTYVAAVHGLIQQTKGTIDKPIGKDRYHSSRRRISPSGQSALTHFQVLKRDKGRALSIIKCQLMTGRTHQIRVHFSAIGHPLIGDILYGGKPLVKRQALHAVKIEIPHPFIGETIVCEAALPNDIGALFE</sequence>
<proteinExistence type="inferred from homology"/>
<name>A0ABW8I8R9_9BACI</name>
<evidence type="ECO:0000256" key="2">
    <source>
        <dbReference type="ARBA" id="ARBA00010876"/>
    </source>
</evidence>
<dbReference type="NCBIfam" id="TIGR00005">
    <property type="entry name" value="rluA_subfam"/>
    <property type="match status" value="1"/>
</dbReference>
<comment type="function">
    <text evidence="3">Responsible for synthesis of pseudouridine from uracil.</text>
</comment>
<keyword evidence="6" id="KW-1185">Reference proteome</keyword>
<dbReference type="InterPro" id="IPR006224">
    <property type="entry name" value="PsdUridine_synth_RluA-like_CS"/>
</dbReference>
<evidence type="ECO:0000313" key="6">
    <source>
        <dbReference type="Proteomes" id="UP001619911"/>
    </source>
</evidence>
<dbReference type="PROSITE" id="PS01129">
    <property type="entry name" value="PSI_RLU"/>
    <property type="match status" value="1"/>
</dbReference>
<dbReference type="RefSeq" id="WP_404316763.1">
    <property type="nucleotide sequence ID" value="NZ_JAUIYO010000005.1"/>
</dbReference>
<dbReference type="Gene3D" id="3.30.2350.10">
    <property type="entry name" value="Pseudouridine synthase"/>
    <property type="match status" value="1"/>
</dbReference>
<dbReference type="PANTHER" id="PTHR21600">
    <property type="entry name" value="MITOCHONDRIAL RNA PSEUDOURIDINE SYNTHASE"/>
    <property type="match status" value="1"/>
</dbReference>
<dbReference type="Proteomes" id="UP001619911">
    <property type="component" value="Unassembled WGS sequence"/>
</dbReference>
<evidence type="ECO:0000313" key="5">
    <source>
        <dbReference type="EMBL" id="MFK2825897.1"/>
    </source>
</evidence>
<gene>
    <name evidence="5" type="ORF">QYG89_09455</name>
</gene>
<evidence type="ECO:0000259" key="4">
    <source>
        <dbReference type="Pfam" id="PF00849"/>
    </source>
</evidence>
<comment type="caution">
    <text evidence="5">The sequence shown here is derived from an EMBL/GenBank/DDBJ whole genome shotgun (WGS) entry which is preliminary data.</text>
</comment>
<dbReference type="EMBL" id="JAUIYO010000005">
    <property type="protein sequence ID" value="MFK2825897.1"/>
    <property type="molecule type" value="Genomic_DNA"/>
</dbReference>
<comment type="catalytic activity">
    <reaction evidence="1 3">
        <text>a uridine in RNA = a pseudouridine in RNA</text>
        <dbReference type="Rhea" id="RHEA:48348"/>
        <dbReference type="Rhea" id="RHEA-COMP:12068"/>
        <dbReference type="Rhea" id="RHEA-COMP:12069"/>
        <dbReference type="ChEBI" id="CHEBI:65314"/>
        <dbReference type="ChEBI" id="CHEBI:65315"/>
    </reaction>
</comment>
<feature type="domain" description="Pseudouridine synthase RsuA/RluA-like" evidence="4">
    <location>
        <begin position="94"/>
        <end position="247"/>
    </location>
</feature>
<dbReference type="SUPFAM" id="SSF55120">
    <property type="entry name" value="Pseudouridine synthase"/>
    <property type="match status" value="1"/>
</dbReference>
<dbReference type="GO" id="GO:0016853">
    <property type="term" value="F:isomerase activity"/>
    <property type="evidence" value="ECO:0007669"/>
    <property type="project" value="UniProtKB-KW"/>
</dbReference>
<keyword evidence="3 5" id="KW-0413">Isomerase</keyword>
<dbReference type="InterPro" id="IPR006225">
    <property type="entry name" value="PsdUridine_synth_RluC/D"/>
</dbReference>
<evidence type="ECO:0000256" key="3">
    <source>
        <dbReference type="RuleBase" id="RU362028"/>
    </source>
</evidence>
<reference evidence="5 6" key="1">
    <citation type="submission" date="2023-07" db="EMBL/GenBank/DDBJ databases">
        <title>Bacillus lucianemedeirus sp. nov, a new species isolated from an immunobiological production facility.</title>
        <authorList>
            <person name="Costa L.V."/>
            <person name="Miranda R.V.S.L."/>
            <person name="Brandao M.L.L."/>
            <person name="Reis C.M.F."/>
            <person name="Frazao A.M."/>
            <person name="Cruz F.V."/>
            <person name="Baio P.V.P."/>
            <person name="Veras J.F.C."/>
            <person name="Ramos J.N."/>
            <person name="Vieira V."/>
        </authorList>
    </citation>
    <scope>NUCLEOTIDE SEQUENCE [LARGE SCALE GENOMIC DNA]</scope>
    <source>
        <strain evidence="5 6">B190/17</strain>
    </source>
</reference>
<comment type="similarity">
    <text evidence="2 3">Belongs to the pseudouridine synthase RluA family.</text>
</comment>
<accession>A0ABW8I8R9</accession>
<dbReference type="PANTHER" id="PTHR21600:SF71">
    <property type="entry name" value="PSEUDOURIDINE SYNTHASE"/>
    <property type="match status" value="1"/>
</dbReference>
<dbReference type="InterPro" id="IPR006145">
    <property type="entry name" value="PsdUridine_synth_RsuA/RluA"/>
</dbReference>
<protein>
    <recommendedName>
        <fullName evidence="3">Pseudouridine synthase</fullName>
        <ecNumber evidence="3">5.4.99.-</ecNumber>
    </recommendedName>
</protein>
<dbReference type="EC" id="5.4.99.-" evidence="3"/>